<dbReference type="EMBL" id="AGWN01000001">
    <property type="protein sequence ID" value="EPD31277.1"/>
    <property type="molecule type" value="Genomic_DNA"/>
</dbReference>
<evidence type="ECO:0000256" key="6">
    <source>
        <dbReference type="SAM" id="Phobius"/>
    </source>
</evidence>
<feature type="transmembrane region" description="Helical" evidence="6">
    <location>
        <begin position="123"/>
        <end position="150"/>
    </location>
</feature>
<proteinExistence type="inferred from homology"/>
<dbReference type="RefSeq" id="WP_016444388.1">
    <property type="nucleotide sequence ID" value="NZ_KE150266.1"/>
</dbReference>
<accession>A0A9W5RF69</accession>
<comment type="subcellular location">
    <subcellularLocation>
        <location evidence="1">Membrane</location>
        <topology evidence="1">Multi-pass membrane protein</topology>
    </subcellularLocation>
</comment>
<keyword evidence="9" id="KW-1185">Reference proteome</keyword>
<protein>
    <recommendedName>
        <fullName evidence="7">Cytochrome C biogenesis protein transmembrane domain-containing protein</fullName>
    </recommendedName>
</protein>
<dbReference type="Pfam" id="PF02683">
    <property type="entry name" value="DsbD_TM"/>
    <property type="match status" value="1"/>
</dbReference>
<evidence type="ECO:0000313" key="8">
    <source>
        <dbReference type="EMBL" id="EPD31277.1"/>
    </source>
</evidence>
<keyword evidence="5 6" id="KW-0472">Membrane</keyword>
<feature type="transmembrane region" description="Helical" evidence="6">
    <location>
        <begin position="74"/>
        <end position="96"/>
    </location>
</feature>
<feature type="transmembrane region" description="Helical" evidence="6">
    <location>
        <begin position="248"/>
        <end position="273"/>
    </location>
</feature>
<feature type="transmembrane region" description="Helical" evidence="6">
    <location>
        <begin position="6"/>
        <end position="32"/>
    </location>
</feature>
<evidence type="ECO:0000313" key="9">
    <source>
        <dbReference type="Proteomes" id="UP000014387"/>
    </source>
</evidence>
<dbReference type="OrthoDB" id="4332145at2"/>
<feature type="transmembrane region" description="Helical" evidence="6">
    <location>
        <begin position="208"/>
        <end position="228"/>
    </location>
</feature>
<feature type="domain" description="Cytochrome C biogenesis protein transmembrane" evidence="7">
    <location>
        <begin position="5"/>
        <end position="180"/>
    </location>
</feature>
<name>A0A9W5RF69_9ACTO</name>
<feature type="transmembrane region" description="Helical" evidence="6">
    <location>
        <begin position="44"/>
        <end position="68"/>
    </location>
</feature>
<evidence type="ECO:0000259" key="7">
    <source>
        <dbReference type="Pfam" id="PF02683"/>
    </source>
</evidence>
<dbReference type="AlphaFoldDB" id="A0A9W5RF69"/>
<evidence type="ECO:0000256" key="3">
    <source>
        <dbReference type="ARBA" id="ARBA00022692"/>
    </source>
</evidence>
<comment type="similarity">
    <text evidence="2">Belongs to the DsbD family.</text>
</comment>
<dbReference type="GO" id="GO:0017004">
    <property type="term" value="P:cytochrome complex assembly"/>
    <property type="evidence" value="ECO:0007669"/>
    <property type="project" value="InterPro"/>
</dbReference>
<evidence type="ECO:0000256" key="1">
    <source>
        <dbReference type="ARBA" id="ARBA00004141"/>
    </source>
</evidence>
<comment type="caution">
    <text evidence="8">The sequence shown here is derived from an EMBL/GenBank/DDBJ whole genome shotgun (WGS) entry which is preliminary data.</text>
</comment>
<evidence type="ECO:0000256" key="2">
    <source>
        <dbReference type="ARBA" id="ARBA00006143"/>
    </source>
</evidence>
<evidence type="ECO:0000256" key="4">
    <source>
        <dbReference type="ARBA" id="ARBA00022989"/>
    </source>
</evidence>
<keyword evidence="3 6" id="KW-0812">Transmembrane</keyword>
<dbReference type="GO" id="GO:0016020">
    <property type="term" value="C:membrane"/>
    <property type="evidence" value="ECO:0007669"/>
    <property type="project" value="UniProtKB-SubCell"/>
</dbReference>
<keyword evidence="4 6" id="KW-1133">Transmembrane helix</keyword>
<dbReference type="Proteomes" id="UP000014387">
    <property type="component" value="Unassembled WGS sequence"/>
</dbReference>
<evidence type="ECO:0000256" key="5">
    <source>
        <dbReference type="ARBA" id="ARBA00023136"/>
    </source>
</evidence>
<dbReference type="InterPro" id="IPR051790">
    <property type="entry name" value="Cytochrome_c-biogenesis_DsbD"/>
</dbReference>
<dbReference type="PANTHER" id="PTHR31272">
    <property type="entry name" value="CYTOCHROME C-TYPE BIOGENESIS PROTEIN HI_1454-RELATED"/>
    <property type="match status" value="1"/>
</dbReference>
<organism evidence="8 9">
    <name type="scientific">Gleimia europaea ACS-120-V-Col10b</name>
    <dbReference type="NCBI Taxonomy" id="883069"/>
    <lineage>
        <taxon>Bacteria</taxon>
        <taxon>Bacillati</taxon>
        <taxon>Actinomycetota</taxon>
        <taxon>Actinomycetes</taxon>
        <taxon>Actinomycetales</taxon>
        <taxon>Actinomycetaceae</taxon>
        <taxon>Gleimia</taxon>
    </lineage>
</organism>
<feature type="transmembrane region" description="Helical" evidence="6">
    <location>
        <begin position="162"/>
        <end position="187"/>
    </location>
</feature>
<reference evidence="8 9" key="1">
    <citation type="submission" date="2013-05" db="EMBL/GenBank/DDBJ databases">
        <title>The Genome Sequence of Actinomyces europaeus ACS-120-V-COL10B.</title>
        <authorList>
            <consortium name="The Broad Institute Genomics Platform"/>
            <person name="Earl A."/>
            <person name="Ward D."/>
            <person name="Feldgarden M."/>
            <person name="Gevers D."/>
            <person name="Saerens B."/>
            <person name="Vaneechoutte M."/>
            <person name="Walker B."/>
            <person name="Young S."/>
            <person name="Zeng Q."/>
            <person name="Gargeya S."/>
            <person name="Fitzgerald M."/>
            <person name="Haas B."/>
            <person name="Abouelleil A."/>
            <person name="Allen A.W."/>
            <person name="Alvarado L."/>
            <person name="Arachchi H.M."/>
            <person name="Berlin A.M."/>
            <person name="Chapman S.B."/>
            <person name="Gainer-Dewar J."/>
            <person name="Goldberg J."/>
            <person name="Griggs A."/>
            <person name="Gujja S."/>
            <person name="Hansen M."/>
            <person name="Howarth C."/>
            <person name="Imamovic A."/>
            <person name="Ireland A."/>
            <person name="Larimer J."/>
            <person name="McCowan C."/>
            <person name="Murphy C."/>
            <person name="Pearson M."/>
            <person name="Poon T.W."/>
            <person name="Priest M."/>
            <person name="Roberts A."/>
            <person name="Saif S."/>
            <person name="Shea T."/>
            <person name="Sisk P."/>
            <person name="Sykes S."/>
            <person name="Wortman J."/>
            <person name="Nusbaum C."/>
            <person name="Birren B."/>
        </authorList>
    </citation>
    <scope>NUCLEOTIDE SEQUENCE [LARGE SCALE GENOMIC DNA]</scope>
    <source>
        <strain evidence="8 9">ACS-120-V-Col10b</strain>
    </source>
</reference>
<dbReference type="InterPro" id="IPR003834">
    <property type="entry name" value="Cyt_c_assmbl_TM_dom"/>
</dbReference>
<dbReference type="PANTHER" id="PTHR31272:SF4">
    <property type="entry name" value="CYTOCHROME C-TYPE BIOGENESIS PROTEIN HI_1454-RELATED"/>
    <property type="match status" value="1"/>
</dbReference>
<gene>
    <name evidence="8" type="ORF">HMPREF9238_01045</name>
</gene>
<sequence>MEISYLAAFLGGALMIFAPCAAMLLPAFFAYAFTSRKTLLARTLVFALGVIIVLVPLGAFAGSLGALIRSYSQTVTLVAGLLIMALGIIQMFAISIPTPRWASSLMTPKSAGNQAEGGAPTNLAVFLLGIGYAIAGVGCSGPILGAVLSFATLGGSTLTGALLMATFAIGMVLPVALLAFLWELFNLSKKSWLKPKPAKLLGRWTTRMNIISGAIFVVLGAVLVFFGGQAGLPSILTATQQVELESKIINNVAGVPGWLFFTFAAVLVALIVVTVKERRNRGK</sequence>